<dbReference type="InterPro" id="IPR003594">
    <property type="entry name" value="HATPase_dom"/>
</dbReference>
<gene>
    <name evidence="10" type="ORF">CE154_020825</name>
</gene>
<dbReference type="AlphaFoldDB" id="A0A420K7L0"/>
<name>A0A420K7L0_9BURK</name>
<evidence type="ECO:0000313" key="11">
    <source>
        <dbReference type="Proteomes" id="UP000216225"/>
    </source>
</evidence>
<evidence type="ECO:0000256" key="8">
    <source>
        <dbReference type="ARBA" id="ARBA00023012"/>
    </source>
</evidence>
<dbReference type="Pfam" id="PF02518">
    <property type="entry name" value="HATPase_c"/>
    <property type="match status" value="1"/>
</dbReference>
<dbReference type="GO" id="GO:0005524">
    <property type="term" value="F:ATP binding"/>
    <property type="evidence" value="ECO:0007669"/>
    <property type="project" value="UniProtKB-KW"/>
</dbReference>
<reference evidence="10 11" key="1">
    <citation type="submission" date="2018-09" db="EMBL/GenBank/DDBJ databases">
        <title>Genome comparison of Alicycliphilus sp. BQ1, a polyurethanolytic bacterium, with its closest phylogenetic relatives Alicycliphilus denitrificans BC and K601, unable to attack polyurethane.</title>
        <authorList>
            <person name="Loza-Tavera H."/>
            <person name="Lozano L."/>
            <person name="Cevallos M."/>
            <person name="Maya-Lucas O."/>
            <person name="Garcia-Mena J."/>
            <person name="Hernandez J."/>
        </authorList>
    </citation>
    <scope>NUCLEOTIDE SEQUENCE [LARGE SCALE GENOMIC DNA]</scope>
    <source>
        <strain evidence="10 11">BQ1</strain>
    </source>
</reference>
<sequence length="491" mass="52467">MNGLRRIAPWLLAWLVLAAAGCAWLAQQRLQQLHDAFDTDARIAHRVLSQRMVQHEAILATLVLLQPEGPAAGPAPWSALARPYPQVREVLRHGDAAQAWPAGWPQGMDAALAQSRASGHAVLARSDLASGQLYLVQAGSPASFALHLDLHATASADDWPLPAGSPVRAWLTLGSQRYEIQGGAETAGRWHWRAEKTLAAASQPLALHMQQTVRAGMLPWAAMLGWVAGSATLLAALRQLLRQRVARRRAEQLLQLGQVARLNTLGELAAGMAHELNQPLTAVLASSQAAQRLLADDEPDMPLLRQALAQAVAQARRASDVVTRLRRLVERPDAAARTSAIDLPQAAADALHLLEPQLAAHKAQVHTQFAPGLPAASADAVALQQILHNLLANALQAIEAMPPGERQIWITIAHQGAQLLLTVRDSGPGIAPDMLPRLFIPFATNRDHGLGLGLTLSQSLAEAMGGSLQLHEPAPGPGACFALRLPVHATR</sequence>
<comment type="catalytic activity">
    <reaction evidence="1">
        <text>ATP + protein L-histidine = ADP + protein N-phospho-L-histidine.</text>
        <dbReference type="EC" id="2.7.13.3"/>
    </reaction>
</comment>
<dbReference type="SUPFAM" id="SSF47384">
    <property type="entry name" value="Homodimeric domain of signal transducing histidine kinase"/>
    <property type="match status" value="1"/>
</dbReference>
<dbReference type="RefSeq" id="WP_094437323.1">
    <property type="nucleotide sequence ID" value="NZ_NKDB02000006.1"/>
</dbReference>
<keyword evidence="4" id="KW-0808">Transferase</keyword>
<evidence type="ECO:0000313" key="10">
    <source>
        <dbReference type="EMBL" id="RKJ94253.1"/>
    </source>
</evidence>
<dbReference type="CDD" id="cd00082">
    <property type="entry name" value="HisKA"/>
    <property type="match status" value="1"/>
</dbReference>
<dbReference type="Pfam" id="PF00512">
    <property type="entry name" value="HisKA"/>
    <property type="match status" value="1"/>
</dbReference>
<dbReference type="InterPro" id="IPR004358">
    <property type="entry name" value="Sig_transdc_His_kin-like_C"/>
</dbReference>
<dbReference type="SMART" id="SM00388">
    <property type="entry name" value="HisKA"/>
    <property type="match status" value="1"/>
</dbReference>
<dbReference type="GO" id="GO:0000155">
    <property type="term" value="F:phosphorelay sensor kinase activity"/>
    <property type="evidence" value="ECO:0007669"/>
    <property type="project" value="InterPro"/>
</dbReference>
<evidence type="ECO:0000256" key="2">
    <source>
        <dbReference type="ARBA" id="ARBA00012438"/>
    </source>
</evidence>
<dbReference type="PROSITE" id="PS51257">
    <property type="entry name" value="PROKAR_LIPOPROTEIN"/>
    <property type="match status" value="1"/>
</dbReference>
<organism evidence="10 11">
    <name type="scientific">Alicycliphilus denitrificans</name>
    <dbReference type="NCBI Taxonomy" id="179636"/>
    <lineage>
        <taxon>Bacteria</taxon>
        <taxon>Pseudomonadati</taxon>
        <taxon>Pseudomonadota</taxon>
        <taxon>Betaproteobacteria</taxon>
        <taxon>Burkholderiales</taxon>
        <taxon>Comamonadaceae</taxon>
        <taxon>Alicycliphilus</taxon>
    </lineage>
</organism>
<proteinExistence type="predicted"/>
<dbReference type="Gene3D" id="1.10.287.130">
    <property type="match status" value="1"/>
</dbReference>
<dbReference type="PROSITE" id="PS50109">
    <property type="entry name" value="HIS_KIN"/>
    <property type="match status" value="1"/>
</dbReference>
<feature type="domain" description="Histidine kinase" evidence="9">
    <location>
        <begin position="271"/>
        <end position="489"/>
    </location>
</feature>
<evidence type="ECO:0000259" key="9">
    <source>
        <dbReference type="PROSITE" id="PS50109"/>
    </source>
</evidence>
<dbReference type="PRINTS" id="PR00344">
    <property type="entry name" value="BCTRLSENSOR"/>
</dbReference>
<evidence type="ECO:0000256" key="3">
    <source>
        <dbReference type="ARBA" id="ARBA00022553"/>
    </source>
</evidence>
<keyword evidence="8" id="KW-0902">Two-component regulatory system</keyword>
<dbReference type="SUPFAM" id="SSF55874">
    <property type="entry name" value="ATPase domain of HSP90 chaperone/DNA topoisomerase II/histidine kinase"/>
    <property type="match status" value="1"/>
</dbReference>
<keyword evidence="5" id="KW-0547">Nucleotide-binding</keyword>
<dbReference type="EMBL" id="NKDB02000006">
    <property type="protein sequence ID" value="RKJ94253.1"/>
    <property type="molecule type" value="Genomic_DNA"/>
</dbReference>
<dbReference type="PANTHER" id="PTHR43065:SF46">
    <property type="entry name" value="C4-DICARBOXYLATE TRANSPORT SENSOR PROTEIN DCTB"/>
    <property type="match status" value="1"/>
</dbReference>
<dbReference type="InterPro" id="IPR036097">
    <property type="entry name" value="HisK_dim/P_sf"/>
</dbReference>
<keyword evidence="6 10" id="KW-0418">Kinase</keyword>
<evidence type="ECO:0000256" key="5">
    <source>
        <dbReference type="ARBA" id="ARBA00022741"/>
    </source>
</evidence>
<comment type="caution">
    <text evidence="10">The sequence shown here is derived from an EMBL/GenBank/DDBJ whole genome shotgun (WGS) entry which is preliminary data.</text>
</comment>
<dbReference type="InterPro" id="IPR003661">
    <property type="entry name" value="HisK_dim/P_dom"/>
</dbReference>
<evidence type="ECO:0000256" key="1">
    <source>
        <dbReference type="ARBA" id="ARBA00000085"/>
    </source>
</evidence>
<dbReference type="SMART" id="SM00387">
    <property type="entry name" value="HATPase_c"/>
    <property type="match status" value="1"/>
</dbReference>
<dbReference type="InterPro" id="IPR036890">
    <property type="entry name" value="HATPase_C_sf"/>
</dbReference>
<accession>A0A420K7L0</accession>
<dbReference type="InterPro" id="IPR005467">
    <property type="entry name" value="His_kinase_dom"/>
</dbReference>
<keyword evidence="7" id="KW-0067">ATP-binding</keyword>
<dbReference type="Proteomes" id="UP000216225">
    <property type="component" value="Unassembled WGS sequence"/>
</dbReference>
<dbReference type="Gene3D" id="3.30.565.10">
    <property type="entry name" value="Histidine kinase-like ATPase, C-terminal domain"/>
    <property type="match status" value="1"/>
</dbReference>
<evidence type="ECO:0000256" key="6">
    <source>
        <dbReference type="ARBA" id="ARBA00022777"/>
    </source>
</evidence>
<keyword evidence="3" id="KW-0597">Phosphoprotein</keyword>
<evidence type="ECO:0000256" key="7">
    <source>
        <dbReference type="ARBA" id="ARBA00022840"/>
    </source>
</evidence>
<dbReference type="PANTHER" id="PTHR43065">
    <property type="entry name" value="SENSOR HISTIDINE KINASE"/>
    <property type="match status" value="1"/>
</dbReference>
<dbReference type="EC" id="2.7.13.3" evidence="2"/>
<evidence type="ECO:0000256" key="4">
    <source>
        <dbReference type="ARBA" id="ARBA00022679"/>
    </source>
</evidence>
<protein>
    <recommendedName>
        <fullName evidence="2">histidine kinase</fullName>
        <ecNumber evidence="2">2.7.13.3</ecNumber>
    </recommendedName>
</protein>